<dbReference type="OrthoDB" id="1159446at2"/>
<evidence type="ECO:0000313" key="2">
    <source>
        <dbReference type="Proteomes" id="UP000184462"/>
    </source>
</evidence>
<dbReference type="Proteomes" id="UP000184462">
    <property type="component" value="Unassembled WGS sequence"/>
</dbReference>
<keyword evidence="2" id="KW-1185">Reference proteome</keyword>
<dbReference type="SUPFAM" id="SSF103647">
    <property type="entry name" value="TSP type-3 repeat"/>
    <property type="match status" value="1"/>
</dbReference>
<dbReference type="PROSITE" id="PS51257">
    <property type="entry name" value="PROKAR_LIPOPROTEIN"/>
    <property type="match status" value="1"/>
</dbReference>
<organism evidence="1 2">
    <name type="scientific">Psychroflexus salarius</name>
    <dbReference type="NCBI Taxonomy" id="1155689"/>
    <lineage>
        <taxon>Bacteria</taxon>
        <taxon>Pseudomonadati</taxon>
        <taxon>Bacteroidota</taxon>
        <taxon>Flavobacteriia</taxon>
        <taxon>Flavobacteriales</taxon>
        <taxon>Flavobacteriaceae</taxon>
        <taxon>Psychroflexus</taxon>
    </lineage>
</organism>
<proteinExistence type="predicted"/>
<accession>A0A1M4TEC6</accession>
<sequence>MKRYIWLLSLLFIACDDGDPIITNFNFSNETPLEVCQDNTDYVFHYIDSETNEAISFVFSSPDFKTSYEGFEAPEPIVIPLNTSNRLNYRTLSASTDSNTYFCQDIPPSSPSVLEEFRSTTGGEAVIILEVFEQDDDDGVPAELEDINGNGDLFDDDTDSDGIPNFLDVDDDNDNVLTEVENINDENNNQFPDTDGDGTPDYLDNDDDNDGVLTRFEDLNAFDSGNEEPIINPTDDVNADGLPNYLNPDISESIEINAVRANEITRRFRVQIVFNDVTLNNVNNDQTVTISRLNMGFIETTTQENLVETN</sequence>
<name>A0A1M4TEC6_9FLAO</name>
<reference evidence="1 2" key="1">
    <citation type="submission" date="2016-11" db="EMBL/GenBank/DDBJ databases">
        <authorList>
            <person name="Jaros S."/>
            <person name="Januszkiewicz K."/>
            <person name="Wedrychowicz H."/>
        </authorList>
    </citation>
    <scope>NUCLEOTIDE SEQUENCE [LARGE SCALE GENOMIC DNA]</scope>
    <source>
        <strain evidence="1 2">DSM 25661</strain>
    </source>
</reference>
<dbReference type="Gene3D" id="4.10.1080.10">
    <property type="entry name" value="TSP type-3 repeat"/>
    <property type="match status" value="1"/>
</dbReference>
<gene>
    <name evidence="1" type="ORF">SAMN05444278_101609</name>
</gene>
<dbReference type="AlphaFoldDB" id="A0A1M4TEC6"/>
<protein>
    <recommendedName>
        <fullName evidence="3">Thrombospondin type 3 repeat-containing protein</fullName>
    </recommendedName>
</protein>
<dbReference type="EMBL" id="FQTW01000001">
    <property type="protein sequence ID" value="SHE42637.1"/>
    <property type="molecule type" value="Genomic_DNA"/>
</dbReference>
<evidence type="ECO:0000313" key="1">
    <source>
        <dbReference type="EMBL" id="SHE42637.1"/>
    </source>
</evidence>
<evidence type="ECO:0008006" key="3">
    <source>
        <dbReference type="Google" id="ProtNLM"/>
    </source>
</evidence>
<dbReference type="RefSeq" id="WP_073191777.1">
    <property type="nucleotide sequence ID" value="NZ_FQTW01000001.1"/>
</dbReference>
<dbReference type="InterPro" id="IPR028974">
    <property type="entry name" value="TSP_type-3_rpt"/>
</dbReference>
<dbReference type="GO" id="GO:0005509">
    <property type="term" value="F:calcium ion binding"/>
    <property type="evidence" value="ECO:0007669"/>
    <property type="project" value="InterPro"/>
</dbReference>
<dbReference type="STRING" id="1155689.SAMN05444278_101609"/>